<organism evidence="4 5">
    <name type="scientific">Galdieria partita</name>
    <dbReference type="NCBI Taxonomy" id="83374"/>
    <lineage>
        <taxon>Eukaryota</taxon>
        <taxon>Rhodophyta</taxon>
        <taxon>Bangiophyceae</taxon>
        <taxon>Galdieriales</taxon>
        <taxon>Galdieriaceae</taxon>
        <taxon>Galdieria</taxon>
    </lineage>
</organism>
<dbReference type="SUPFAM" id="SSF55681">
    <property type="entry name" value="Class II aaRS and biotin synthetases"/>
    <property type="match status" value="1"/>
</dbReference>
<evidence type="ECO:0000313" key="4">
    <source>
        <dbReference type="EMBL" id="GJQ10723.1"/>
    </source>
</evidence>
<name>A0A9C7PTW8_9RHOD</name>
<dbReference type="CDD" id="cd16442">
    <property type="entry name" value="BPL"/>
    <property type="match status" value="1"/>
</dbReference>
<comment type="similarity">
    <text evidence="1">Belongs to the biotin--protein ligase family.</text>
</comment>
<dbReference type="PROSITE" id="PS51733">
    <property type="entry name" value="BPL_LPL_CATALYTIC"/>
    <property type="match status" value="1"/>
</dbReference>
<accession>A0A9C7PTW8</accession>
<feature type="domain" description="BPL/LPL catalytic" evidence="3">
    <location>
        <begin position="88"/>
        <end position="295"/>
    </location>
</feature>
<reference evidence="4" key="1">
    <citation type="journal article" date="2022" name="Proc. Natl. Acad. Sci. U.S.A.">
        <title>Life cycle and functional genomics of the unicellular red alga Galdieria for elucidating algal and plant evolution and industrial use.</title>
        <authorList>
            <person name="Hirooka S."/>
            <person name="Itabashi T."/>
            <person name="Ichinose T.M."/>
            <person name="Onuma R."/>
            <person name="Fujiwara T."/>
            <person name="Yamashita S."/>
            <person name="Jong L.W."/>
            <person name="Tomita R."/>
            <person name="Iwane A.H."/>
            <person name="Miyagishima S.Y."/>
        </authorList>
    </citation>
    <scope>NUCLEOTIDE SEQUENCE</scope>
    <source>
        <strain evidence="4">NBRC 102759</strain>
    </source>
</reference>
<dbReference type="InterPro" id="IPR045864">
    <property type="entry name" value="aa-tRNA-synth_II/BPL/LPL"/>
</dbReference>
<comment type="caution">
    <text evidence="4">The sequence shown here is derived from an EMBL/GenBank/DDBJ whole genome shotgun (WGS) entry which is preliminary data.</text>
</comment>
<keyword evidence="5" id="KW-1185">Reference proteome</keyword>
<evidence type="ECO:0000259" key="3">
    <source>
        <dbReference type="PROSITE" id="PS51733"/>
    </source>
</evidence>
<dbReference type="NCBIfam" id="TIGR00121">
    <property type="entry name" value="birA_ligase"/>
    <property type="match status" value="1"/>
</dbReference>
<dbReference type="PANTHER" id="PTHR12835">
    <property type="entry name" value="BIOTIN PROTEIN LIGASE"/>
    <property type="match status" value="1"/>
</dbReference>
<dbReference type="EMBL" id="BQMJ01000018">
    <property type="protein sequence ID" value="GJQ10723.1"/>
    <property type="molecule type" value="Genomic_DNA"/>
</dbReference>
<reference evidence="4" key="2">
    <citation type="submission" date="2022-01" db="EMBL/GenBank/DDBJ databases">
        <authorList>
            <person name="Hirooka S."/>
            <person name="Miyagishima S.Y."/>
        </authorList>
    </citation>
    <scope>NUCLEOTIDE SEQUENCE</scope>
    <source>
        <strain evidence="4">NBRC 102759</strain>
    </source>
</reference>
<dbReference type="Gene3D" id="3.30.930.10">
    <property type="entry name" value="Bira Bifunctional Protein, Domain 2"/>
    <property type="match status" value="1"/>
</dbReference>
<dbReference type="GO" id="GO:0005737">
    <property type="term" value="C:cytoplasm"/>
    <property type="evidence" value="ECO:0007669"/>
    <property type="project" value="TreeGrafter"/>
</dbReference>
<evidence type="ECO:0000256" key="2">
    <source>
        <dbReference type="ARBA" id="ARBA00022598"/>
    </source>
</evidence>
<dbReference type="Pfam" id="PF03099">
    <property type="entry name" value="BPL_LplA_LipB"/>
    <property type="match status" value="1"/>
</dbReference>
<sequence>MTAFLVELHCKTDQYCLELVQSKSDSLLKLSECFRLRIVTSSERNEFTSKQRTEFVHPSQPGSVSESLHKECRRTADLSNCSRYFQPQKYFRNLKSKSLGHLLAYSPEVSSTQDVARSLFESLNLKDMVVVAETQTKGRGRRSNHWQTEFGSLAFSTVCSYSLYSTRSESLVKGNLHLKPWRSVSFIQYLVALAIVEVVKDDPTWKCLPLRIKWPNDLYLDDQKVGGVLCEGTVWKDELSLVIGVGLNVNNSYPTTCLSTWLQRLVPDGSCAIIDRECLLARVLSRFEDMYSLFLQDGFQQFLPRFLSYWLHSGQRLQLFSAKQEKVLGYAFVENLSEEGNILVRDEQGRLISLDPDLSSLDWHQGRAIIREK</sequence>
<evidence type="ECO:0000313" key="5">
    <source>
        <dbReference type="Proteomes" id="UP001061958"/>
    </source>
</evidence>
<dbReference type="GO" id="GO:0004077">
    <property type="term" value="F:biotin--[biotin carboxyl-carrier protein] ligase activity"/>
    <property type="evidence" value="ECO:0007669"/>
    <property type="project" value="InterPro"/>
</dbReference>
<keyword evidence="2" id="KW-0436">Ligase</keyword>
<gene>
    <name evidence="4" type="ORF">GpartN1_g2514.t1</name>
</gene>
<dbReference type="InterPro" id="IPR004408">
    <property type="entry name" value="Biotin_CoA_COase_ligase"/>
</dbReference>
<proteinExistence type="inferred from homology"/>
<dbReference type="AlphaFoldDB" id="A0A9C7PTW8"/>
<dbReference type="Proteomes" id="UP001061958">
    <property type="component" value="Unassembled WGS sequence"/>
</dbReference>
<dbReference type="InterPro" id="IPR004143">
    <property type="entry name" value="BPL_LPL_catalytic"/>
</dbReference>
<dbReference type="PANTHER" id="PTHR12835:SF5">
    <property type="entry name" value="BIOTIN--PROTEIN LIGASE"/>
    <property type="match status" value="1"/>
</dbReference>
<protein>
    <recommendedName>
        <fullName evidence="3">BPL/LPL catalytic domain-containing protein</fullName>
    </recommendedName>
</protein>
<evidence type="ECO:0000256" key="1">
    <source>
        <dbReference type="ARBA" id="ARBA00009934"/>
    </source>
</evidence>
<dbReference type="OrthoDB" id="3971at2759"/>